<protein>
    <submittedName>
        <fullName evidence="3">Leupeptin-inactivating enzyme 1</fullName>
        <ecNumber evidence="3">3.4.24.-</ecNumber>
    </submittedName>
</protein>
<gene>
    <name evidence="3" type="primary">lieA</name>
    <name evidence="3" type="ORF">Pla110_35370</name>
</gene>
<evidence type="ECO:0000313" key="4">
    <source>
        <dbReference type="Proteomes" id="UP000317178"/>
    </source>
</evidence>
<dbReference type="PANTHER" id="PTHR12147">
    <property type="entry name" value="METALLOPEPTIDASE M28 FAMILY MEMBER"/>
    <property type="match status" value="1"/>
</dbReference>
<dbReference type="SUPFAM" id="SSF53187">
    <property type="entry name" value="Zn-dependent exopeptidases"/>
    <property type="match status" value="1"/>
</dbReference>
<reference evidence="3 4" key="1">
    <citation type="submission" date="2019-02" db="EMBL/GenBank/DDBJ databases">
        <title>Deep-cultivation of Planctomycetes and their phenomic and genomic characterization uncovers novel biology.</title>
        <authorList>
            <person name="Wiegand S."/>
            <person name="Jogler M."/>
            <person name="Boedeker C."/>
            <person name="Pinto D."/>
            <person name="Vollmers J."/>
            <person name="Rivas-Marin E."/>
            <person name="Kohn T."/>
            <person name="Peeters S.H."/>
            <person name="Heuer A."/>
            <person name="Rast P."/>
            <person name="Oberbeckmann S."/>
            <person name="Bunk B."/>
            <person name="Jeske O."/>
            <person name="Meyerdierks A."/>
            <person name="Storesund J.E."/>
            <person name="Kallscheuer N."/>
            <person name="Luecker S."/>
            <person name="Lage O.M."/>
            <person name="Pohl T."/>
            <person name="Merkel B.J."/>
            <person name="Hornburger P."/>
            <person name="Mueller R.-W."/>
            <person name="Bruemmer F."/>
            <person name="Labrenz M."/>
            <person name="Spormann A.M."/>
            <person name="Op den Camp H."/>
            <person name="Overmann J."/>
            <person name="Amann R."/>
            <person name="Jetten M.S.M."/>
            <person name="Mascher T."/>
            <person name="Medema M.H."/>
            <person name="Devos D.P."/>
            <person name="Kaster A.-K."/>
            <person name="Ovreas L."/>
            <person name="Rohde M."/>
            <person name="Galperin M.Y."/>
            <person name="Jogler C."/>
        </authorList>
    </citation>
    <scope>NUCLEOTIDE SEQUENCE [LARGE SCALE GENOMIC DNA]</scope>
    <source>
        <strain evidence="3 4">Pla110</strain>
    </source>
</reference>
<keyword evidence="4" id="KW-1185">Reference proteome</keyword>
<dbReference type="Gene3D" id="3.40.630.10">
    <property type="entry name" value="Zn peptidases"/>
    <property type="match status" value="1"/>
</dbReference>
<sequence>MTFELHPKKRHQRLNDSLLRYLPAKVALPLTIIFALVPASLSFQNANLDAVESISKAESETPEIWADAPRFEIDEDDLKRHINFLASDSIEGREAGSPGGQAAAAYIVSELQKYGLEPGAASQDFYQEFGNGYRNILAVIPGAEPDQQQTTDTSREEEFIVIGSHYDHVGYGNSKNSLGPLGQIHNGADDNASGTAMLLELAQSIMNRKEKPTRSILFAFWDAEERGLVGSRHWVANPTCGLEQVKFYFNYDMVGRLKDEGLEVYGIRTAFGIQKQLVRNNHSPSLRLLYNWDNKGDSDHYPFYKKRIPYLMLHTGKHEDYHRPSDDAQLINYEGLVNLTQLSARLLWDESNRSAPSQFRQKSISESEFVRSGIQSRTGSFTERLGLTVIRPEGKEDLVEVRQVYQQSPASTAGLQTGDQILNFGNLPIDSVIFETLVLRVESPVAVTYVRPPSTERQKVMIRLSGNPQLLGVNLHFDSAEPGAATIIRVRPNSPAHFAQLENSDVIWSINGHWPEKREDFFKVLATIPRDQKQLSLVIEREGKLREINVNLWPDSDVLEN</sequence>
<keyword evidence="3" id="KW-0378">Hydrolase</keyword>
<dbReference type="Gene3D" id="2.30.42.10">
    <property type="match status" value="2"/>
</dbReference>
<dbReference type="GO" id="GO:0006508">
    <property type="term" value="P:proteolysis"/>
    <property type="evidence" value="ECO:0007669"/>
    <property type="project" value="InterPro"/>
</dbReference>
<name>A0A518CRD2_9PLAN</name>
<evidence type="ECO:0000259" key="2">
    <source>
        <dbReference type="PROSITE" id="PS50106"/>
    </source>
</evidence>
<dbReference type="InterPro" id="IPR007484">
    <property type="entry name" value="Peptidase_M28"/>
</dbReference>
<organism evidence="3 4">
    <name type="scientific">Polystyrenella longa</name>
    <dbReference type="NCBI Taxonomy" id="2528007"/>
    <lineage>
        <taxon>Bacteria</taxon>
        <taxon>Pseudomonadati</taxon>
        <taxon>Planctomycetota</taxon>
        <taxon>Planctomycetia</taxon>
        <taxon>Planctomycetales</taxon>
        <taxon>Planctomycetaceae</taxon>
        <taxon>Polystyrenella</taxon>
    </lineage>
</organism>
<proteinExistence type="predicted"/>
<dbReference type="InterPro" id="IPR001478">
    <property type="entry name" value="PDZ"/>
</dbReference>
<keyword evidence="1" id="KW-1133">Transmembrane helix</keyword>
<dbReference type="InterPro" id="IPR045175">
    <property type="entry name" value="M28_fam"/>
</dbReference>
<dbReference type="PROSITE" id="PS50106">
    <property type="entry name" value="PDZ"/>
    <property type="match status" value="1"/>
</dbReference>
<dbReference type="EC" id="3.4.24.-" evidence="3"/>
<dbReference type="Proteomes" id="UP000317178">
    <property type="component" value="Chromosome"/>
</dbReference>
<dbReference type="SMART" id="SM00228">
    <property type="entry name" value="PDZ"/>
    <property type="match status" value="2"/>
</dbReference>
<feature type="domain" description="PDZ" evidence="2">
    <location>
        <begin position="375"/>
        <end position="432"/>
    </location>
</feature>
<dbReference type="SUPFAM" id="SSF50156">
    <property type="entry name" value="PDZ domain-like"/>
    <property type="match status" value="2"/>
</dbReference>
<keyword evidence="1" id="KW-0472">Membrane</keyword>
<dbReference type="Pfam" id="PF13180">
    <property type="entry name" value="PDZ_2"/>
    <property type="match status" value="1"/>
</dbReference>
<dbReference type="PANTHER" id="PTHR12147:SF26">
    <property type="entry name" value="PEPTIDASE M28 DOMAIN-CONTAINING PROTEIN"/>
    <property type="match status" value="1"/>
</dbReference>
<dbReference type="Pfam" id="PF04389">
    <property type="entry name" value="Peptidase_M28"/>
    <property type="match status" value="1"/>
</dbReference>
<dbReference type="KEGG" id="plon:Pla110_35370"/>
<evidence type="ECO:0000256" key="1">
    <source>
        <dbReference type="SAM" id="Phobius"/>
    </source>
</evidence>
<dbReference type="GO" id="GO:0008235">
    <property type="term" value="F:metalloexopeptidase activity"/>
    <property type="evidence" value="ECO:0007669"/>
    <property type="project" value="InterPro"/>
</dbReference>
<keyword evidence="1" id="KW-0812">Transmembrane</keyword>
<evidence type="ECO:0000313" key="3">
    <source>
        <dbReference type="EMBL" id="QDU81787.1"/>
    </source>
</evidence>
<accession>A0A518CRD2</accession>
<dbReference type="EMBL" id="CP036281">
    <property type="protein sequence ID" value="QDU81787.1"/>
    <property type="molecule type" value="Genomic_DNA"/>
</dbReference>
<dbReference type="InterPro" id="IPR036034">
    <property type="entry name" value="PDZ_sf"/>
</dbReference>
<dbReference type="RefSeq" id="WP_144997418.1">
    <property type="nucleotide sequence ID" value="NZ_CP036281.1"/>
</dbReference>
<feature type="transmembrane region" description="Helical" evidence="1">
    <location>
        <begin position="21"/>
        <end position="41"/>
    </location>
</feature>
<dbReference type="AlphaFoldDB" id="A0A518CRD2"/>
<dbReference type="OrthoDB" id="9762302at2"/>